<name>A0A1T1AWE1_RHOFE</name>
<organism evidence="1 2">
    <name type="scientific">Rhodoferax fermentans</name>
    <dbReference type="NCBI Taxonomy" id="28066"/>
    <lineage>
        <taxon>Bacteria</taxon>
        <taxon>Pseudomonadati</taxon>
        <taxon>Pseudomonadota</taxon>
        <taxon>Betaproteobacteria</taxon>
        <taxon>Burkholderiales</taxon>
        <taxon>Comamonadaceae</taxon>
        <taxon>Rhodoferax</taxon>
    </lineage>
</organism>
<comment type="caution">
    <text evidence="1">The sequence shown here is derived from an EMBL/GenBank/DDBJ whole genome shotgun (WGS) entry which is preliminary data.</text>
</comment>
<gene>
    <name evidence="1" type="ORF">RF819_18570</name>
</gene>
<dbReference type="EMBL" id="MTJN01000002">
    <property type="protein sequence ID" value="OOV08434.1"/>
    <property type="molecule type" value="Genomic_DNA"/>
</dbReference>
<keyword evidence="2" id="KW-1185">Reference proteome</keyword>
<proteinExistence type="predicted"/>
<accession>A0A1T1AWE1</accession>
<dbReference type="Proteomes" id="UP000190750">
    <property type="component" value="Unassembled WGS sequence"/>
</dbReference>
<dbReference type="STRING" id="28066.RF819_18570"/>
<protein>
    <recommendedName>
        <fullName evidence="3">YhcG N-terminal domain-containing protein</fullName>
    </recommendedName>
</protein>
<dbReference type="AlphaFoldDB" id="A0A1T1AWE1"/>
<reference evidence="1 2" key="1">
    <citation type="submission" date="2017-01" db="EMBL/GenBank/DDBJ databases">
        <title>Genome sequencing of Rhodoferax fermentans JCM 7819.</title>
        <authorList>
            <person name="Kim Y.J."/>
            <person name="Farh M.E.-A."/>
            <person name="Yang D.-C."/>
        </authorList>
    </citation>
    <scope>NUCLEOTIDE SEQUENCE [LARGE SCALE GENOMIC DNA]</scope>
    <source>
        <strain evidence="1 2">JCM 7819</strain>
    </source>
</reference>
<dbReference type="RefSeq" id="WP_242473260.1">
    <property type="nucleotide sequence ID" value="NZ_MTJN01000002.1"/>
</dbReference>
<evidence type="ECO:0000313" key="1">
    <source>
        <dbReference type="EMBL" id="OOV08434.1"/>
    </source>
</evidence>
<sequence length="70" mass="8101">MHAFGDAWPDAEFVQAVLAQWPWYRQLALLDKLSASEDCRWYVAQAIEYNWVPTSKPVSPSLSRFWLLSG</sequence>
<evidence type="ECO:0000313" key="2">
    <source>
        <dbReference type="Proteomes" id="UP000190750"/>
    </source>
</evidence>
<evidence type="ECO:0008006" key="3">
    <source>
        <dbReference type="Google" id="ProtNLM"/>
    </source>
</evidence>